<dbReference type="InterPro" id="IPR051257">
    <property type="entry name" value="Diverse_CBS-Domain"/>
</dbReference>
<dbReference type="PANTHER" id="PTHR43080">
    <property type="entry name" value="CBS DOMAIN-CONTAINING PROTEIN CBSX3, MITOCHONDRIAL"/>
    <property type="match status" value="1"/>
</dbReference>
<dbReference type="SMART" id="SM00116">
    <property type="entry name" value="CBS"/>
    <property type="match status" value="2"/>
</dbReference>
<proteinExistence type="predicted"/>
<evidence type="ECO:0000313" key="4">
    <source>
        <dbReference type="EMBL" id="RFA92366.1"/>
    </source>
</evidence>
<dbReference type="Gene3D" id="3.10.580.10">
    <property type="entry name" value="CBS-domain"/>
    <property type="match status" value="1"/>
</dbReference>
<dbReference type="EMBL" id="NMUF01000082">
    <property type="protein sequence ID" value="RFA94559.1"/>
    <property type="molecule type" value="Genomic_DNA"/>
</dbReference>
<dbReference type="Proteomes" id="UP000257123">
    <property type="component" value="Unassembled WGS sequence"/>
</dbReference>
<comment type="caution">
    <text evidence="4">The sequence shown here is derived from an EMBL/GenBank/DDBJ whole genome shotgun (WGS) entry which is preliminary data.</text>
</comment>
<dbReference type="PROSITE" id="PS51371">
    <property type="entry name" value="CBS"/>
    <property type="match status" value="2"/>
</dbReference>
<name>A0A371QU63_9CREN</name>
<protein>
    <submittedName>
        <fullName evidence="4">Histidine kinase</fullName>
    </submittedName>
</protein>
<feature type="domain" description="CBS" evidence="3">
    <location>
        <begin position="7"/>
        <end position="65"/>
    </location>
</feature>
<evidence type="ECO:0000256" key="1">
    <source>
        <dbReference type="ARBA" id="ARBA00023122"/>
    </source>
</evidence>
<dbReference type="EMBL" id="NMUE01000091">
    <property type="protein sequence ID" value="RFA92366.1"/>
    <property type="molecule type" value="Genomic_DNA"/>
</dbReference>
<reference evidence="6 7" key="1">
    <citation type="submission" date="2017-07" db="EMBL/GenBank/DDBJ databases">
        <title>Draft genome sequence of aerobic hyperthermophilic archaea, Pyrobaculum aerophilum YKB31 and YKB32.</title>
        <authorList>
            <person name="Mochizuki T."/>
            <person name="Berliner A.J."/>
            <person name="Yoshida-Takashima Y."/>
            <person name="Takaki Y."/>
            <person name="Nunoura T."/>
            <person name="Takai K."/>
        </authorList>
    </citation>
    <scope>NUCLEOTIDE SEQUENCE [LARGE SCALE GENOMIC DNA]</scope>
    <source>
        <strain evidence="4 7">YKB31</strain>
        <strain evidence="5 6">YKB32</strain>
    </source>
</reference>
<dbReference type="GO" id="GO:0016301">
    <property type="term" value="F:kinase activity"/>
    <property type="evidence" value="ECO:0007669"/>
    <property type="project" value="UniProtKB-KW"/>
</dbReference>
<dbReference type="RefSeq" id="WP_116422199.1">
    <property type="nucleotide sequence ID" value="NZ_NMUE01000091.1"/>
</dbReference>
<evidence type="ECO:0000313" key="7">
    <source>
        <dbReference type="Proteomes" id="UP000257123"/>
    </source>
</evidence>
<evidence type="ECO:0000313" key="5">
    <source>
        <dbReference type="EMBL" id="RFA94559.1"/>
    </source>
</evidence>
<organism evidence="4 7">
    <name type="scientific">Pyrobaculum aerophilum</name>
    <dbReference type="NCBI Taxonomy" id="13773"/>
    <lineage>
        <taxon>Archaea</taxon>
        <taxon>Thermoproteota</taxon>
        <taxon>Thermoprotei</taxon>
        <taxon>Thermoproteales</taxon>
        <taxon>Thermoproteaceae</taxon>
        <taxon>Pyrobaculum</taxon>
    </lineage>
</organism>
<dbReference type="PANTHER" id="PTHR43080:SF2">
    <property type="entry name" value="CBS DOMAIN-CONTAINING PROTEIN"/>
    <property type="match status" value="1"/>
</dbReference>
<keyword evidence="4" id="KW-0808">Transferase</keyword>
<dbReference type="InterPro" id="IPR000644">
    <property type="entry name" value="CBS_dom"/>
</dbReference>
<dbReference type="OrthoDB" id="43333at2157"/>
<dbReference type="CDD" id="cd09836">
    <property type="entry name" value="CBS_pair_arch"/>
    <property type="match status" value="1"/>
</dbReference>
<dbReference type="SUPFAM" id="SSF54631">
    <property type="entry name" value="CBS-domain pair"/>
    <property type="match status" value="1"/>
</dbReference>
<accession>A0A371QU63</accession>
<evidence type="ECO:0000259" key="3">
    <source>
        <dbReference type="PROSITE" id="PS51371"/>
    </source>
</evidence>
<dbReference type="AlphaFoldDB" id="A0A371QU63"/>
<dbReference type="InterPro" id="IPR046342">
    <property type="entry name" value="CBS_dom_sf"/>
</dbReference>
<feature type="domain" description="CBS" evidence="3">
    <location>
        <begin position="72"/>
        <end position="129"/>
    </location>
</feature>
<keyword evidence="4" id="KW-0418">Kinase</keyword>
<evidence type="ECO:0000256" key="2">
    <source>
        <dbReference type="PROSITE-ProRule" id="PRU00703"/>
    </source>
</evidence>
<keyword evidence="1 2" id="KW-0129">CBS domain</keyword>
<sequence length="142" mass="15928">MNAGAIASKNVICIKPSASILDAAKLMAQRNIGFLIVSSDCKRDLAGVISERDIIRAIASGIQPSEPVDNIMTRKVVYVYKDTPVWEIARLMRKYNIRHILVMDNGQIFGVISIRDLLKESDVIERLVEYAEERIDEISAHD</sequence>
<dbReference type="Pfam" id="PF00571">
    <property type="entry name" value="CBS"/>
    <property type="match status" value="2"/>
</dbReference>
<dbReference type="Proteomes" id="UP000256877">
    <property type="component" value="Unassembled WGS sequence"/>
</dbReference>
<evidence type="ECO:0000313" key="6">
    <source>
        <dbReference type="Proteomes" id="UP000256877"/>
    </source>
</evidence>
<gene>
    <name evidence="4" type="ORF">CGL51_14395</name>
    <name evidence="5" type="ORF">CGL52_14265</name>
</gene>